<evidence type="ECO:0000259" key="1">
    <source>
        <dbReference type="Pfam" id="PF12770"/>
    </source>
</evidence>
<comment type="caution">
    <text evidence="2">The sequence shown here is derived from an EMBL/GenBank/DDBJ whole genome shotgun (WGS) entry which is preliminary data.</text>
</comment>
<dbReference type="InterPro" id="IPR024983">
    <property type="entry name" value="CHAT_dom"/>
</dbReference>
<protein>
    <submittedName>
        <fullName evidence="2">CHAT domain-containing protein</fullName>
    </submittedName>
</protein>
<keyword evidence="3" id="KW-1185">Reference proteome</keyword>
<evidence type="ECO:0000313" key="3">
    <source>
        <dbReference type="Proteomes" id="UP000295611"/>
    </source>
</evidence>
<dbReference type="OrthoDB" id="9771112at2"/>
<evidence type="ECO:0000313" key="2">
    <source>
        <dbReference type="EMBL" id="TDR81892.1"/>
    </source>
</evidence>
<accession>A0A4R7BCL6</accession>
<feature type="domain" description="CHAT" evidence="1">
    <location>
        <begin position="704"/>
        <end position="979"/>
    </location>
</feature>
<name>A0A4R7BCL6_9NEIS</name>
<dbReference type="EMBL" id="SNZP01000002">
    <property type="protein sequence ID" value="TDR81892.1"/>
    <property type="molecule type" value="Genomic_DNA"/>
</dbReference>
<sequence>MSRLIQLLRKLRRCLSLRLLEAPECQQEPAAALEAVYSAYCSGGMRTDSEVALFLKSWMGDKDDPIQAAKFMVDVLMSGVTADPSDHTYRQRCRFCARMVAAIPSDVQSVYEHPACVAAIYSLHCSHTYLFKAILYRLLLGPYGREVTSKADLFTQLAVGFDLLNHPKRAEVLLRHVQAMARVGAVQPSTADFALRLLAAMHALQAKIVTVLLLNAEAEPYAKAVYGLSPLQVDIAWTLAVCGTAMTAFTSPPPLIAISVAAFKHIAKRRPASEDLVDIDMLMHGLDRGRYPYLSALSSMMVLRIMREAPPKDLDDESLAMTFVNAGNAMLMNAKLISEWNLMARHCFEELIKQVDGGEILMSLEIQYQVAQAYAGIGYSFSNLAREATSDDRVDLYSKAKEHLDHAIGLLQQLRRDAWIEASVWSAAGHVEAACGRIHDMHRRFAAALLSGATYYQLNVEDLVHFFNPDEYTRLKYSEALADTGHTHTAILLAKAAVSSIHHHAAPTEEVAELAPAYIGTRTLAHRTLINELSEVGRYNEGELAYDLLKENEYNEFTQRSRSEAGVAQHVALTPFELEAIRQSGLGAATCEVKCLDQRDATVNRLAEVFAGLNETIQERINSRCITEALASARGEIDPATNLGETDAVLRFISSGSSLSISLSTYHEKKQLVVPVDERALGSLIFKFRQQCRLSSSDLPSVHALGQQLHQILFGPIEDAIGNEITHLYIEADRLLASIPFAAIHDGYRYLIQRFSFAYLNRVALNVNADVTVRNTEHAAIFACTNIPREELPGAAQEAKIIFRQLGMRSDLELDCYIDQECTAENFLREIIRPRGGHGLVHLATHASFNPSSDASSSLAFLGGELSIRTLREKLEKSSCDTGLFVLSACGTARQDIDVEGFSSVLLRSGVGIVLSTLWETFDDSAPEFFRYFYANIEDLSSASVAASAARVAQLALLTPSCDSGSAFAHPAHWAPYIVATARVS</sequence>
<proteinExistence type="predicted"/>
<organism evidence="2 3">
    <name type="scientific">Paludibacterium purpuratum</name>
    <dbReference type="NCBI Taxonomy" id="1144873"/>
    <lineage>
        <taxon>Bacteria</taxon>
        <taxon>Pseudomonadati</taxon>
        <taxon>Pseudomonadota</taxon>
        <taxon>Betaproteobacteria</taxon>
        <taxon>Neisseriales</taxon>
        <taxon>Chromobacteriaceae</taxon>
        <taxon>Paludibacterium</taxon>
    </lineage>
</organism>
<reference evidence="2 3" key="1">
    <citation type="submission" date="2019-03" db="EMBL/GenBank/DDBJ databases">
        <title>Genomic Encyclopedia of Type Strains, Phase III (KMG-III): the genomes of soil and plant-associated and newly described type strains.</title>
        <authorList>
            <person name="Whitman W."/>
        </authorList>
    </citation>
    <scope>NUCLEOTIDE SEQUENCE [LARGE SCALE GENOMIC DNA]</scope>
    <source>
        <strain evidence="2 3">CECT 8976</strain>
    </source>
</reference>
<dbReference type="Pfam" id="PF12770">
    <property type="entry name" value="CHAT"/>
    <property type="match status" value="1"/>
</dbReference>
<dbReference type="AlphaFoldDB" id="A0A4R7BCL6"/>
<dbReference type="Proteomes" id="UP000295611">
    <property type="component" value="Unassembled WGS sequence"/>
</dbReference>
<dbReference type="RefSeq" id="WP_133678337.1">
    <property type="nucleotide sequence ID" value="NZ_SNZP01000002.1"/>
</dbReference>
<gene>
    <name evidence="2" type="ORF">DFP86_1022</name>
</gene>